<reference evidence="1 2" key="1">
    <citation type="journal article" date="2015" name="Appl. Environ. Microbiol.">
        <title>Effects of actin-like proteins encoded by two Bacillus pumilus phages on unstable lysogeny, revealed by genomic analysis.</title>
        <authorList>
            <person name="Yuan Y."/>
            <person name="Peng Q."/>
            <person name="Wu D."/>
            <person name="Kou Z."/>
            <person name="Wu Y."/>
            <person name="Liu P."/>
            <person name="Gao M."/>
        </authorList>
    </citation>
    <scope>NUCLEOTIDE SEQUENCE [LARGE SCALE GENOMIC DNA]</scope>
</reference>
<evidence type="ECO:0000313" key="1">
    <source>
        <dbReference type="EMBL" id="AHJ87853.1"/>
    </source>
</evidence>
<protein>
    <submittedName>
        <fullName evidence="1">Uncharacterized protein</fullName>
    </submittedName>
</protein>
<dbReference type="Proteomes" id="UP000030233">
    <property type="component" value="Segment"/>
</dbReference>
<proteinExistence type="predicted"/>
<name>A0A0A0PLU5_9CAUD</name>
<organism evidence="1 2">
    <name type="scientific">Bacillus phage Bp8p-T</name>
    <dbReference type="NCBI Taxonomy" id="1445811"/>
    <lineage>
        <taxon>Viruses</taxon>
        <taxon>Duplodnaviria</taxon>
        <taxon>Heunggongvirae</taxon>
        <taxon>Uroviricota</taxon>
        <taxon>Caudoviricetes</taxon>
        <taxon>Herelleviridae</taxon>
        <taxon>Bastillevirinae</taxon>
        <taxon>Agatevirus</taxon>
        <taxon>Agatevirus Bp8pC</taxon>
    </lineage>
</organism>
<accession>A0A0A0PLU5</accession>
<dbReference type="EMBL" id="KJ010548">
    <property type="protein sequence ID" value="AHJ87853.1"/>
    <property type="molecule type" value="Genomic_DNA"/>
</dbReference>
<evidence type="ECO:0000313" key="2">
    <source>
        <dbReference type="Proteomes" id="UP000030233"/>
    </source>
</evidence>
<sequence length="120" mass="13570">MQEIRIAFLNPYGAGELIIDEEDGIFMGLDGLSSMKEVEARYIQAVSRPIGKSLPEKKAALLLTALNSYFGSSLTREDMLHIYTYLAYREKLKATEAFIADGFPMDKLKDHYGRDFNAPR</sequence>
<gene>
    <name evidence="1" type="ORF">Bp8pT_212</name>
</gene>